<dbReference type="GO" id="GO:0043190">
    <property type="term" value="C:ATP-binding cassette (ABC) transporter complex"/>
    <property type="evidence" value="ECO:0007669"/>
    <property type="project" value="InterPro"/>
</dbReference>
<gene>
    <name evidence="6" type="ORF">II3_03993</name>
</gene>
<dbReference type="PANTHER" id="PTHR35841:SF1">
    <property type="entry name" value="PHOSPHONATES-BINDING PERIPLASMIC PROTEIN"/>
    <property type="match status" value="1"/>
</dbReference>
<dbReference type="NCBIfam" id="TIGR01098">
    <property type="entry name" value="3A0109s03R"/>
    <property type="match status" value="1"/>
</dbReference>
<dbReference type="PATRIC" id="fig|1053219.3.peg.4069"/>
<evidence type="ECO:0000256" key="3">
    <source>
        <dbReference type="ARBA" id="ARBA00023139"/>
    </source>
</evidence>
<comment type="caution">
    <text evidence="6">The sequence shown here is derived from an EMBL/GenBank/DDBJ whole genome shotgun (WGS) entry which is preliminary data.</text>
</comment>
<dbReference type="InterPro" id="IPR001638">
    <property type="entry name" value="Solute-binding_3/MltF_N"/>
</dbReference>
<evidence type="ECO:0000313" key="7">
    <source>
        <dbReference type="Proteomes" id="UP000006997"/>
    </source>
</evidence>
<keyword evidence="3" id="KW-0564">Palmitate</keyword>
<dbReference type="EMBL" id="AHEN01000035">
    <property type="protein sequence ID" value="EJQ97599.1"/>
    <property type="molecule type" value="Genomic_DNA"/>
</dbReference>
<dbReference type="SUPFAM" id="SSF53850">
    <property type="entry name" value="Periplasmic binding protein-like II"/>
    <property type="match status" value="1"/>
</dbReference>
<dbReference type="Gene3D" id="3.40.190.10">
    <property type="entry name" value="Periplasmic binding protein-like II"/>
    <property type="match status" value="2"/>
</dbReference>
<dbReference type="PANTHER" id="PTHR35841">
    <property type="entry name" value="PHOSPHONATES-BINDING PERIPLASMIC PROTEIN"/>
    <property type="match status" value="1"/>
</dbReference>
<evidence type="ECO:0000256" key="4">
    <source>
        <dbReference type="ARBA" id="ARBA00023288"/>
    </source>
</evidence>
<evidence type="ECO:0000256" key="1">
    <source>
        <dbReference type="ARBA" id="ARBA00007162"/>
    </source>
</evidence>
<proteinExistence type="inferred from homology"/>
<dbReference type="Pfam" id="PF12974">
    <property type="entry name" value="Phosphonate-bd"/>
    <property type="match status" value="1"/>
</dbReference>
<accession>J8F9B6</accession>
<keyword evidence="2" id="KW-0732">Signal</keyword>
<dbReference type="InterPro" id="IPR005770">
    <property type="entry name" value="PhnD"/>
</dbReference>
<keyword evidence="4" id="KW-0449">Lipoprotein</keyword>
<protein>
    <submittedName>
        <fullName evidence="6">Phosphate/phosphite/phosphonate ABC transporter, periplasmic binding protein</fullName>
    </submittedName>
</protein>
<dbReference type="FunFam" id="3.40.190.10:FF:000341">
    <property type="entry name" value="Phosphonate ABC transporter, phosphate-binding protein"/>
    <property type="match status" value="1"/>
</dbReference>
<dbReference type="Proteomes" id="UP000006997">
    <property type="component" value="Unassembled WGS sequence"/>
</dbReference>
<reference evidence="6 7" key="1">
    <citation type="submission" date="2012-04" db="EMBL/GenBank/DDBJ databases">
        <title>The Genome Sequence of Bacillus cereus MC67.</title>
        <authorList>
            <consortium name="The Broad Institute Genome Sequencing Platform"/>
            <consortium name="The Broad Institute Genome Sequencing Center for Infectious Disease"/>
            <person name="Feldgarden M."/>
            <person name="Van der Auwera G.A."/>
            <person name="Mahillon J."/>
            <person name="Duprez V."/>
            <person name="Timmery S."/>
            <person name="Mattelet C."/>
            <person name="Dierick K."/>
            <person name="Sun M."/>
            <person name="Yu Z."/>
            <person name="Zhu L."/>
            <person name="Hu X."/>
            <person name="Shank E.B."/>
            <person name="Swiecicka I."/>
            <person name="Hansen B.M."/>
            <person name="Andrup L."/>
            <person name="Young S.K."/>
            <person name="Zeng Q."/>
            <person name="Gargeya S."/>
            <person name="Fitzgerald M."/>
            <person name="Haas B."/>
            <person name="Abouelleil A."/>
            <person name="Alvarado L."/>
            <person name="Arachchi H.M."/>
            <person name="Berlin A."/>
            <person name="Chapman S.B."/>
            <person name="Goldberg J."/>
            <person name="Griggs A."/>
            <person name="Gujja S."/>
            <person name="Hansen M."/>
            <person name="Howarth C."/>
            <person name="Imamovic A."/>
            <person name="Larimer J."/>
            <person name="McCowen C."/>
            <person name="Montmayeur A."/>
            <person name="Murphy C."/>
            <person name="Neiman D."/>
            <person name="Pearson M."/>
            <person name="Priest M."/>
            <person name="Roberts A."/>
            <person name="Saif S."/>
            <person name="Shea T."/>
            <person name="Sisk P."/>
            <person name="Sykes S."/>
            <person name="Wortman J."/>
            <person name="Nusbaum C."/>
            <person name="Birren B."/>
        </authorList>
    </citation>
    <scope>NUCLEOTIDE SEQUENCE [LARGE SCALE GENOMIC DNA]</scope>
    <source>
        <strain evidence="6 7">MC67</strain>
    </source>
</reference>
<sequence length="350" mass="39008">MYRMCKDSVNRELFVKMCDIFLHVYGRLFYNNKNGGINMLKKVFVMSTTVVLAAGLLSGCGTKESSASKNEDTKKGYVPKTLNVQFVPSQNADTLEAKAKPLEKLLSDKLNMPVKVSISTNYNTIVEAMASKQVDVGFLPPTAYVLAHEKKAANVILQAQRFGVDDETGAPTKDLVDFYKSEFVVKKDSNINSVKDLKGKKIGYQDVTSSAGYVWPAAVLLKEGIDPLKDVKPVTLKGHDQSLIALLNGDVDAAVVFQDARNIVKKDYPNIFDQTKIVKFTEEIPNDTISVRSDLDAEWSKKLQDAFIEIGKNEEGHKIIKEVYSHEGYVKSDDSKFDIVREYGKKVKTQ</sequence>
<dbReference type="SMART" id="SM00062">
    <property type="entry name" value="PBPb"/>
    <property type="match status" value="1"/>
</dbReference>
<dbReference type="AlphaFoldDB" id="J8F9B6"/>
<evidence type="ECO:0000313" key="6">
    <source>
        <dbReference type="EMBL" id="EJQ97599.1"/>
    </source>
</evidence>
<dbReference type="GO" id="GO:0055085">
    <property type="term" value="P:transmembrane transport"/>
    <property type="evidence" value="ECO:0007669"/>
    <property type="project" value="InterPro"/>
</dbReference>
<dbReference type="HOGENOM" id="CLU_051472_0_0_9"/>
<feature type="domain" description="Solute-binding protein family 3/N-terminal" evidence="5">
    <location>
        <begin position="81"/>
        <end position="327"/>
    </location>
</feature>
<dbReference type="CDD" id="cd01071">
    <property type="entry name" value="PBP2_PhnD_like"/>
    <property type="match status" value="1"/>
</dbReference>
<name>J8F9B6_BACCE</name>
<organism evidence="6 7">
    <name type="scientific">Bacillus cereus MC67</name>
    <dbReference type="NCBI Taxonomy" id="1053219"/>
    <lineage>
        <taxon>Bacteria</taxon>
        <taxon>Bacillati</taxon>
        <taxon>Bacillota</taxon>
        <taxon>Bacilli</taxon>
        <taxon>Bacillales</taxon>
        <taxon>Bacillaceae</taxon>
        <taxon>Bacillus</taxon>
        <taxon>Bacillus cereus group</taxon>
    </lineage>
</organism>
<comment type="similarity">
    <text evidence="1">Belongs to the phosphate/phosphite/phosphonate binding protein family.</text>
</comment>
<evidence type="ECO:0000259" key="5">
    <source>
        <dbReference type="SMART" id="SM00062"/>
    </source>
</evidence>
<evidence type="ECO:0000256" key="2">
    <source>
        <dbReference type="ARBA" id="ARBA00022729"/>
    </source>
</evidence>